<dbReference type="AlphaFoldDB" id="A0A9K3HW99"/>
<sequence length="144" mass="16636">MIYVCSSSRKILTENSYLNIYGCMMLISTASNLRLLQDFVSGEMLLLVQKMKVPVIYCQTKFLLKLVLLKLVMHKAKQMPVTTEKLRHLLKSRHPYIERNLGSIVGITKHSMQNGAAFELVAKKIVEDDYLTRMKIVKEIHEHN</sequence>
<dbReference type="GO" id="GO:0000175">
    <property type="term" value="F:3'-5'-RNA exonuclease activity"/>
    <property type="evidence" value="ECO:0007669"/>
    <property type="project" value="InterPro"/>
</dbReference>
<dbReference type="Gramene" id="mRNA:HanXRQr2_Chr10g0431401">
    <property type="protein sequence ID" value="mRNA:HanXRQr2_Chr10g0431401"/>
    <property type="gene ID" value="HanXRQr2_Chr10g0431401"/>
</dbReference>
<comment type="caution">
    <text evidence="1">The sequence shown here is derived from an EMBL/GenBank/DDBJ whole genome shotgun (WGS) entry which is preliminary data.</text>
</comment>
<dbReference type="PANTHER" id="PTHR12124">
    <property type="entry name" value="POLYMYOSITIS/SCLERODERMA AUTOANTIGEN-RELATED"/>
    <property type="match status" value="1"/>
</dbReference>
<dbReference type="GO" id="GO:0000467">
    <property type="term" value="P:exonucleolytic trimming to generate mature 3'-end of 5.8S rRNA from tricistronic rRNA transcript (SSU-rRNA, 5.8S rRNA, LSU-rRNA)"/>
    <property type="evidence" value="ECO:0007669"/>
    <property type="project" value="InterPro"/>
</dbReference>
<dbReference type="PANTHER" id="PTHR12124:SF47">
    <property type="entry name" value="EXOSOME COMPONENT 10"/>
    <property type="match status" value="1"/>
</dbReference>
<evidence type="ECO:0000313" key="1">
    <source>
        <dbReference type="EMBL" id="KAF5785672.1"/>
    </source>
</evidence>
<proteinExistence type="predicted"/>
<dbReference type="InterPro" id="IPR045092">
    <property type="entry name" value="Rrp6-like"/>
</dbReference>
<reference evidence="1" key="2">
    <citation type="submission" date="2020-06" db="EMBL/GenBank/DDBJ databases">
        <title>Helianthus annuus Genome sequencing and assembly Release 2.</title>
        <authorList>
            <person name="Gouzy J."/>
            <person name="Langlade N."/>
            <person name="Munos S."/>
        </authorList>
    </citation>
    <scope>NUCLEOTIDE SEQUENCE</scope>
    <source>
        <tissue evidence="1">Leaves</tissue>
    </source>
</reference>
<dbReference type="Proteomes" id="UP000215914">
    <property type="component" value="Unassembled WGS sequence"/>
</dbReference>
<keyword evidence="2" id="KW-1185">Reference proteome</keyword>
<gene>
    <name evidence="1" type="ORF">HanXRQr2_Chr10g0431401</name>
</gene>
<protein>
    <submittedName>
        <fullName evidence="1">Uncharacterized protein</fullName>
    </submittedName>
</protein>
<evidence type="ECO:0000313" key="2">
    <source>
        <dbReference type="Proteomes" id="UP000215914"/>
    </source>
</evidence>
<name>A0A9K3HW99_HELAN</name>
<dbReference type="EMBL" id="MNCJ02000325">
    <property type="protein sequence ID" value="KAF5785672.1"/>
    <property type="molecule type" value="Genomic_DNA"/>
</dbReference>
<accession>A0A9K3HW99</accession>
<reference evidence="1" key="1">
    <citation type="journal article" date="2017" name="Nature">
        <title>The sunflower genome provides insights into oil metabolism, flowering and Asterid evolution.</title>
        <authorList>
            <person name="Badouin H."/>
            <person name="Gouzy J."/>
            <person name="Grassa C.J."/>
            <person name="Murat F."/>
            <person name="Staton S.E."/>
            <person name="Cottret L."/>
            <person name="Lelandais-Briere C."/>
            <person name="Owens G.L."/>
            <person name="Carrere S."/>
            <person name="Mayjonade B."/>
            <person name="Legrand L."/>
            <person name="Gill N."/>
            <person name="Kane N.C."/>
            <person name="Bowers J.E."/>
            <person name="Hubner S."/>
            <person name="Bellec A."/>
            <person name="Berard A."/>
            <person name="Berges H."/>
            <person name="Blanchet N."/>
            <person name="Boniface M.C."/>
            <person name="Brunel D."/>
            <person name="Catrice O."/>
            <person name="Chaidir N."/>
            <person name="Claudel C."/>
            <person name="Donnadieu C."/>
            <person name="Faraut T."/>
            <person name="Fievet G."/>
            <person name="Helmstetter N."/>
            <person name="King M."/>
            <person name="Knapp S.J."/>
            <person name="Lai Z."/>
            <person name="Le Paslier M.C."/>
            <person name="Lippi Y."/>
            <person name="Lorenzon L."/>
            <person name="Mandel J.R."/>
            <person name="Marage G."/>
            <person name="Marchand G."/>
            <person name="Marquand E."/>
            <person name="Bret-Mestries E."/>
            <person name="Morien E."/>
            <person name="Nambeesan S."/>
            <person name="Nguyen T."/>
            <person name="Pegot-Espagnet P."/>
            <person name="Pouilly N."/>
            <person name="Raftis F."/>
            <person name="Sallet E."/>
            <person name="Schiex T."/>
            <person name="Thomas J."/>
            <person name="Vandecasteele C."/>
            <person name="Vares D."/>
            <person name="Vear F."/>
            <person name="Vautrin S."/>
            <person name="Crespi M."/>
            <person name="Mangin B."/>
            <person name="Burke J.M."/>
            <person name="Salse J."/>
            <person name="Munos S."/>
            <person name="Vincourt P."/>
            <person name="Rieseberg L.H."/>
            <person name="Langlade N.B."/>
        </authorList>
    </citation>
    <scope>NUCLEOTIDE SEQUENCE</scope>
    <source>
        <tissue evidence="1">Leaves</tissue>
    </source>
</reference>
<organism evidence="1 2">
    <name type="scientific">Helianthus annuus</name>
    <name type="common">Common sunflower</name>
    <dbReference type="NCBI Taxonomy" id="4232"/>
    <lineage>
        <taxon>Eukaryota</taxon>
        <taxon>Viridiplantae</taxon>
        <taxon>Streptophyta</taxon>
        <taxon>Embryophyta</taxon>
        <taxon>Tracheophyta</taxon>
        <taxon>Spermatophyta</taxon>
        <taxon>Magnoliopsida</taxon>
        <taxon>eudicotyledons</taxon>
        <taxon>Gunneridae</taxon>
        <taxon>Pentapetalae</taxon>
        <taxon>asterids</taxon>
        <taxon>campanulids</taxon>
        <taxon>Asterales</taxon>
        <taxon>Asteraceae</taxon>
        <taxon>Asteroideae</taxon>
        <taxon>Heliantheae alliance</taxon>
        <taxon>Heliantheae</taxon>
        <taxon>Helianthus</taxon>
    </lineage>
</organism>